<evidence type="ECO:0000313" key="2">
    <source>
        <dbReference type="EMBL" id="MDL0433819.1"/>
    </source>
</evidence>
<accession>A0ABT7II13</accession>
<sequence>MITRDKIEAALESPGWMRLWKAVGGLWAAVCLSIGLILLLFGGRYGWQESIPFLLAGLLVPICLYQLGKLIAWVVRGFLE</sequence>
<keyword evidence="1" id="KW-0812">Transmembrane</keyword>
<comment type="caution">
    <text evidence="2">The sequence shown here is derived from an EMBL/GenBank/DDBJ whole genome shotgun (WGS) entry which is preliminary data.</text>
</comment>
<protein>
    <submittedName>
        <fullName evidence="2">Uncharacterized protein</fullName>
    </submittedName>
</protein>
<feature type="transmembrane region" description="Helical" evidence="1">
    <location>
        <begin position="53"/>
        <end position="75"/>
    </location>
</feature>
<gene>
    <name evidence="2" type="ORF">QPM17_22005</name>
</gene>
<dbReference type="EMBL" id="JASSVS010000019">
    <property type="protein sequence ID" value="MDL0433819.1"/>
    <property type="molecule type" value="Genomic_DNA"/>
</dbReference>
<name>A0ABT7II13_9GAMM</name>
<evidence type="ECO:0000256" key="1">
    <source>
        <dbReference type="SAM" id="Phobius"/>
    </source>
</evidence>
<dbReference type="RefSeq" id="WP_285393858.1">
    <property type="nucleotide sequence ID" value="NZ_JASSVS010000019.1"/>
</dbReference>
<organism evidence="2 3">
    <name type="scientific">Marinobacter azerbaijanicus</name>
    <dbReference type="NCBI Taxonomy" id="3050455"/>
    <lineage>
        <taxon>Bacteria</taxon>
        <taxon>Pseudomonadati</taxon>
        <taxon>Pseudomonadota</taxon>
        <taxon>Gammaproteobacteria</taxon>
        <taxon>Pseudomonadales</taxon>
        <taxon>Marinobacteraceae</taxon>
        <taxon>Marinobacter</taxon>
    </lineage>
</organism>
<keyword evidence="1" id="KW-1133">Transmembrane helix</keyword>
<feature type="transmembrane region" description="Helical" evidence="1">
    <location>
        <begin position="20"/>
        <end position="41"/>
    </location>
</feature>
<keyword evidence="1" id="KW-0472">Membrane</keyword>
<keyword evidence="3" id="KW-1185">Reference proteome</keyword>
<evidence type="ECO:0000313" key="3">
    <source>
        <dbReference type="Proteomes" id="UP001227964"/>
    </source>
</evidence>
<proteinExistence type="predicted"/>
<reference evidence="2 3" key="1">
    <citation type="submission" date="2023-06" db="EMBL/GenBank/DDBJ databases">
        <title>Marinobacter azerbaijanicus a moderately halophilic, isolated from Urmia Lake in Azerbaijan region of Iran.</title>
        <authorList>
            <person name="Sanchez-Porro C."/>
            <person name="Aghdam E.M."/>
            <person name="Saheb S.M."/>
            <person name="Tarhriz V."/>
            <person name="Kazemi E."/>
            <person name="Ammozegar M.A."/>
            <person name="Ventosa A."/>
            <person name="Hejazi M.S."/>
        </authorList>
    </citation>
    <scope>NUCLEOTIDE SEQUENCE [LARGE SCALE GENOMIC DNA]</scope>
    <source>
        <strain evidence="2 3">TBZ242</strain>
    </source>
</reference>
<dbReference type="Proteomes" id="UP001227964">
    <property type="component" value="Unassembled WGS sequence"/>
</dbReference>